<evidence type="ECO:0000313" key="3">
    <source>
        <dbReference type="EMBL" id="TNN74996.1"/>
    </source>
</evidence>
<keyword evidence="2" id="KW-0732">Signal</keyword>
<comment type="caution">
    <text evidence="3">The sequence shown here is derived from an EMBL/GenBank/DDBJ whole genome shotgun (WGS) entry which is preliminary data.</text>
</comment>
<evidence type="ECO:0000256" key="1">
    <source>
        <dbReference type="SAM" id="MobiDB-lite"/>
    </source>
</evidence>
<feature type="region of interest" description="Disordered" evidence="1">
    <location>
        <begin position="27"/>
        <end position="54"/>
    </location>
</feature>
<reference evidence="3 4" key="1">
    <citation type="submission" date="2019-03" db="EMBL/GenBank/DDBJ databases">
        <title>First draft genome of Liparis tanakae, snailfish: a comprehensive survey of snailfish specific genes.</title>
        <authorList>
            <person name="Kim W."/>
            <person name="Song I."/>
            <person name="Jeong J.-H."/>
            <person name="Kim D."/>
            <person name="Kim S."/>
            <person name="Ryu S."/>
            <person name="Song J.Y."/>
            <person name="Lee S.K."/>
        </authorList>
    </citation>
    <scope>NUCLEOTIDE SEQUENCE [LARGE SCALE GENOMIC DNA]</scope>
    <source>
        <tissue evidence="3">Muscle</tissue>
    </source>
</reference>
<keyword evidence="4" id="KW-1185">Reference proteome</keyword>
<evidence type="ECO:0000313" key="4">
    <source>
        <dbReference type="Proteomes" id="UP000314294"/>
    </source>
</evidence>
<feature type="compositionally biased region" description="Polar residues" evidence="1">
    <location>
        <begin position="40"/>
        <end position="53"/>
    </location>
</feature>
<dbReference type="AlphaFoldDB" id="A0A4Z2IAE0"/>
<protein>
    <recommendedName>
        <fullName evidence="5">Secreted protein</fullName>
    </recommendedName>
</protein>
<proteinExistence type="predicted"/>
<accession>A0A4Z2IAE0</accession>
<dbReference type="Proteomes" id="UP000314294">
    <property type="component" value="Unassembled WGS sequence"/>
</dbReference>
<evidence type="ECO:0000256" key="2">
    <source>
        <dbReference type="SAM" id="SignalP"/>
    </source>
</evidence>
<evidence type="ECO:0008006" key="5">
    <source>
        <dbReference type="Google" id="ProtNLM"/>
    </source>
</evidence>
<name>A0A4Z2IAE0_9TELE</name>
<feature type="region of interest" description="Disordered" evidence="1">
    <location>
        <begin position="126"/>
        <end position="157"/>
    </location>
</feature>
<feature type="chain" id="PRO_5021307659" description="Secreted protein" evidence="2">
    <location>
        <begin position="23"/>
        <end position="157"/>
    </location>
</feature>
<gene>
    <name evidence="3" type="ORF">EYF80_014742</name>
</gene>
<feature type="signal peptide" evidence="2">
    <location>
        <begin position="1"/>
        <end position="22"/>
    </location>
</feature>
<organism evidence="3 4">
    <name type="scientific">Liparis tanakae</name>
    <name type="common">Tanaka's snailfish</name>
    <dbReference type="NCBI Taxonomy" id="230148"/>
    <lineage>
        <taxon>Eukaryota</taxon>
        <taxon>Metazoa</taxon>
        <taxon>Chordata</taxon>
        <taxon>Craniata</taxon>
        <taxon>Vertebrata</taxon>
        <taxon>Euteleostomi</taxon>
        <taxon>Actinopterygii</taxon>
        <taxon>Neopterygii</taxon>
        <taxon>Teleostei</taxon>
        <taxon>Neoteleostei</taxon>
        <taxon>Acanthomorphata</taxon>
        <taxon>Eupercaria</taxon>
        <taxon>Perciformes</taxon>
        <taxon>Cottioidei</taxon>
        <taxon>Cottales</taxon>
        <taxon>Liparidae</taxon>
        <taxon>Liparis</taxon>
    </lineage>
</organism>
<dbReference type="EMBL" id="SRLO01000108">
    <property type="protein sequence ID" value="TNN74996.1"/>
    <property type="molecule type" value="Genomic_DNA"/>
</dbReference>
<sequence>MSHLISLSGGVLHVIIVHDASAEASAEVGISTERRKEQRQQQGHLTGQVSRQVKTQHHSLVKEKIHMAEEAAISHAHDASRLDASALTLIAVVVQAAPCSGRGRGSVLGHKRSLFSFAGSVNTPRQRCPPGTTAVHGSSMTDAAIPSKRNPWHTLQT</sequence>